<dbReference type="PANTHER" id="PTHR22950">
    <property type="entry name" value="AMINO ACID TRANSPORTER"/>
    <property type="match status" value="1"/>
</dbReference>
<name>A0A1X7TM59_AMPQE</name>
<comment type="subcellular location">
    <subcellularLocation>
        <location evidence="1">Membrane</location>
        <topology evidence="1">Multi-pass membrane protein</topology>
    </subcellularLocation>
</comment>
<evidence type="ECO:0000256" key="6">
    <source>
        <dbReference type="ARBA" id="ARBA00022989"/>
    </source>
</evidence>
<dbReference type="PANTHER" id="PTHR22950:SF458">
    <property type="entry name" value="SODIUM-COUPLED NEUTRAL AMINO ACID TRANSPORTER 11-RELATED"/>
    <property type="match status" value="1"/>
</dbReference>
<keyword evidence="6 11" id="KW-1133">Transmembrane helix</keyword>
<evidence type="ECO:0000256" key="8">
    <source>
        <dbReference type="ARBA" id="ARBA00037101"/>
    </source>
</evidence>
<feature type="domain" description="Amino acid transporter transmembrane" evidence="12">
    <location>
        <begin position="24"/>
        <end position="107"/>
    </location>
</feature>
<dbReference type="EnsemblMetazoa" id="Aqu2.1.15728_001">
    <property type="protein sequence ID" value="Aqu2.1.15728_001"/>
    <property type="gene ID" value="Aqu2.1.15728"/>
</dbReference>
<dbReference type="GO" id="GO:0015179">
    <property type="term" value="F:L-amino acid transmembrane transporter activity"/>
    <property type="evidence" value="ECO:0007669"/>
    <property type="project" value="TreeGrafter"/>
</dbReference>
<comment type="function">
    <text evidence="8">Putative sodium-dependent amino acid/proton antiporter.</text>
</comment>
<feature type="transmembrane region" description="Helical" evidence="11">
    <location>
        <begin position="127"/>
        <end position="147"/>
    </location>
</feature>
<evidence type="ECO:0000256" key="1">
    <source>
        <dbReference type="ARBA" id="ARBA00004141"/>
    </source>
</evidence>
<reference evidence="13" key="1">
    <citation type="submission" date="2017-05" db="UniProtKB">
        <authorList>
            <consortium name="EnsemblMetazoa"/>
        </authorList>
    </citation>
    <scope>IDENTIFICATION</scope>
</reference>
<dbReference type="Pfam" id="PF01490">
    <property type="entry name" value="Aa_trans"/>
    <property type="match status" value="1"/>
</dbReference>
<feature type="transmembrane region" description="Helical" evidence="11">
    <location>
        <begin position="30"/>
        <end position="50"/>
    </location>
</feature>
<organism evidence="13">
    <name type="scientific">Amphimedon queenslandica</name>
    <name type="common">Sponge</name>
    <dbReference type="NCBI Taxonomy" id="400682"/>
    <lineage>
        <taxon>Eukaryota</taxon>
        <taxon>Metazoa</taxon>
        <taxon>Porifera</taxon>
        <taxon>Demospongiae</taxon>
        <taxon>Heteroscleromorpha</taxon>
        <taxon>Haplosclerida</taxon>
        <taxon>Niphatidae</taxon>
        <taxon>Amphimedon</taxon>
    </lineage>
</organism>
<evidence type="ECO:0000256" key="5">
    <source>
        <dbReference type="ARBA" id="ARBA00022970"/>
    </source>
</evidence>
<protein>
    <recommendedName>
        <fullName evidence="9">Putative sodium-coupled neutral amino acid transporter 11</fullName>
    </recommendedName>
    <alternativeName>
        <fullName evidence="10">Solute carrier family 38 member 11</fullName>
    </alternativeName>
</protein>
<dbReference type="InterPro" id="IPR013057">
    <property type="entry name" value="AA_transpt_TM"/>
</dbReference>
<evidence type="ECO:0000256" key="2">
    <source>
        <dbReference type="ARBA" id="ARBA00008066"/>
    </source>
</evidence>
<proteinExistence type="inferred from homology"/>
<keyword evidence="4 11" id="KW-0812">Transmembrane</keyword>
<evidence type="ECO:0000256" key="4">
    <source>
        <dbReference type="ARBA" id="ARBA00022692"/>
    </source>
</evidence>
<feature type="transmembrane region" description="Helical" evidence="11">
    <location>
        <begin position="213"/>
        <end position="234"/>
    </location>
</feature>
<comment type="similarity">
    <text evidence="2">Belongs to the amino acid/polyamine transporter 2 family.</text>
</comment>
<evidence type="ECO:0000256" key="9">
    <source>
        <dbReference type="ARBA" id="ARBA00040814"/>
    </source>
</evidence>
<feature type="transmembrane region" description="Helical" evidence="11">
    <location>
        <begin position="56"/>
        <end position="77"/>
    </location>
</feature>
<dbReference type="OrthoDB" id="28208at2759"/>
<evidence type="ECO:0000256" key="11">
    <source>
        <dbReference type="SAM" id="Phobius"/>
    </source>
</evidence>
<evidence type="ECO:0000256" key="10">
    <source>
        <dbReference type="ARBA" id="ARBA00041723"/>
    </source>
</evidence>
<evidence type="ECO:0000313" key="13">
    <source>
        <dbReference type="EnsemblMetazoa" id="Aqu2.1.15728_001"/>
    </source>
</evidence>
<keyword evidence="5" id="KW-0029">Amino-acid transport</keyword>
<evidence type="ECO:0000256" key="7">
    <source>
        <dbReference type="ARBA" id="ARBA00023136"/>
    </source>
</evidence>
<dbReference type="STRING" id="400682.A0A1X7TM59"/>
<keyword evidence="7 11" id="KW-0472">Membrane</keyword>
<evidence type="ECO:0000259" key="12">
    <source>
        <dbReference type="Pfam" id="PF01490"/>
    </source>
</evidence>
<sequence>MRETMAMEEESVCSFSSCVRYSSKGTIFSSIFNLLTTCIGAGTLALPYAFSQGGLIYSSIVFFMVMVMAILVGFLLYDAKKYSHEICPGLEVKGYEDLAEGSFGAVGRFGGQTPEDIMIGYPSTDGLVTALRIALFITLLFSYPILFHPTRLALNRLVSYCYELYSNRGSSNNLNCDQTDETTELLISSSLRSRLLKYRKDNTVERKELKPNWLVWTCETWVMFAVSFLAAAFIPN</sequence>
<evidence type="ECO:0000256" key="3">
    <source>
        <dbReference type="ARBA" id="ARBA00022448"/>
    </source>
</evidence>
<dbReference type="GO" id="GO:0016020">
    <property type="term" value="C:membrane"/>
    <property type="evidence" value="ECO:0007669"/>
    <property type="project" value="UniProtKB-SubCell"/>
</dbReference>
<accession>A0A1X7TM59</accession>
<dbReference type="InParanoid" id="A0A1X7TM59"/>
<dbReference type="AlphaFoldDB" id="A0A1X7TM59"/>
<keyword evidence="3" id="KW-0813">Transport</keyword>